<feature type="domain" description="HTH cro/C1-type" evidence="1">
    <location>
        <begin position="77"/>
        <end position="110"/>
    </location>
</feature>
<proteinExistence type="predicted"/>
<dbReference type="Proteomes" id="UP001596258">
    <property type="component" value="Unassembled WGS sequence"/>
</dbReference>
<dbReference type="RefSeq" id="WP_125577348.1">
    <property type="nucleotide sequence ID" value="NZ_JBHSSO010000063.1"/>
</dbReference>
<gene>
    <name evidence="2" type="ORF">ACFP1M_08230</name>
</gene>
<sequence length="187" mass="21855">MRKKFFNPELATTDWYTEVWRVELVQVKDVPALLVRNHYWQDAAGELWGDFDHPMENVRASFAAYRAKKGYMTPDEIRSLRKGLDLSVRKFAERLGIAPSTLTQIENNQRVQVKYQELLFESARDYYQAAGRLPARWSADDNELVDDLAINSVYRTTPITRYQIPQNVRKSMSNKTFRISSEWGELA</sequence>
<dbReference type="EMBL" id="JBHSSO010000063">
    <property type="protein sequence ID" value="MFC6290154.1"/>
    <property type="molecule type" value="Genomic_DNA"/>
</dbReference>
<dbReference type="SUPFAM" id="SSF47413">
    <property type="entry name" value="lambda repressor-like DNA-binding domains"/>
    <property type="match status" value="1"/>
</dbReference>
<evidence type="ECO:0000313" key="3">
    <source>
        <dbReference type="Proteomes" id="UP001596258"/>
    </source>
</evidence>
<accession>A0ABW1UCI0</accession>
<dbReference type="Gene3D" id="1.10.260.40">
    <property type="entry name" value="lambda repressor-like DNA-binding domains"/>
    <property type="match status" value="1"/>
</dbReference>
<dbReference type="InterPro" id="IPR010982">
    <property type="entry name" value="Lambda_DNA-bd_dom_sf"/>
</dbReference>
<organism evidence="2 3">
    <name type="scientific">Levilactobacillus angrenensis</name>
    <dbReference type="NCBI Taxonomy" id="2486020"/>
    <lineage>
        <taxon>Bacteria</taxon>
        <taxon>Bacillati</taxon>
        <taxon>Bacillota</taxon>
        <taxon>Bacilli</taxon>
        <taxon>Lactobacillales</taxon>
        <taxon>Lactobacillaceae</taxon>
        <taxon>Levilactobacillus</taxon>
    </lineage>
</organism>
<name>A0ABW1UCI0_9LACO</name>
<dbReference type="PROSITE" id="PS50943">
    <property type="entry name" value="HTH_CROC1"/>
    <property type="match status" value="1"/>
</dbReference>
<dbReference type="Pfam" id="PF12844">
    <property type="entry name" value="HTH_19"/>
    <property type="match status" value="1"/>
</dbReference>
<evidence type="ECO:0000313" key="2">
    <source>
        <dbReference type="EMBL" id="MFC6290154.1"/>
    </source>
</evidence>
<dbReference type="InterPro" id="IPR001387">
    <property type="entry name" value="Cro/C1-type_HTH"/>
</dbReference>
<evidence type="ECO:0000259" key="1">
    <source>
        <dbReference type="PROSITE" id="PS50943"/>
    </source>
</evidence>
<comment type="caution">
    <text evidence="2">The sequence shown here is derived from an EMBL/GenBank/DDBJ whole genome shotgun (WGS) entry which is preliminary data.</text>
</comment>
<protein>
    <submittedName>
        <fullName evidence="2">Helix-turn-helix domain-containing protein</fullName>
    </submittedName>
</protein>
<keyword evidence="3" id="KW-1185">Reference proteome</keyword>
<dbReference type="CDD" id="cd00093">
    <property type="entry name" value="HTH_XRE"/>
    <property type="match status" value="1"/>
</dbReference>
<reference evidence="3" key="1">
    <citation type="journal article" date="2019" name="Int. J. Syst. Evol. Microbiol.">
        <title>The Global Catalogue of Microorganisms (GCM) 10K type strain sequencing project: providing services to taxonomists for standard genome sequencing and annotation.</title>
        <authorList>
            <consortium name="The Broad Institute Genomics Platform"/>
            <consortium name="The Broad Institute Genome Sequencing Center for Infectious Disease"/>
            <person name="Wu L."/>
            <person name="Ma J."/>
        </authorList>
    </citation>
    <scope>NUCLEOTIDE SEQUENCE [LARGE SCALE GENOMIC DNA]</scope>
    <source>
        <strain evidence="3">CCM 8893</strain>
    </source>
</reference>